<evidence type="ECO:0000256" key="6">
    <source>
        <dbReference type="SAM" id="Phobius"/>
    </source>
</evidence>
<comment type="subcellular location">
    <subcellularLocation>
        <location evidence="1">Membrane</location>
        <topology evidence="1">Multi-pass membrane protein</topology>
    </subcellularLocation>
</comment>
<evidence type="ECO:0000256" key="4">
    <source>
        <dbReference type="ARBA" id="ARBA00023136"/>
    </source>
</evidence>
<evidence type="ECO:0000256" key="3">
    <source>
        <dbReference type="ARBA" id="ARBA00022989"/>
    </source>
</evidence>
<dbReference type="PANTHER" id="PTHR33048:SF42">
    <property type="entry name" value="INTEGRAL MEMBRANE PROTEIN"/>
    <property type="match status" value="1"/>
</dbReference>
<comment type="caution">
    <text evidence="8">The sequence shown here is derived from an EMBL/GenBank/DDBJ whole genome shotgun (WGS) entry which is preliminary data.</text>
</comment>
<dbReference type="GO" id="GO:0016020">
    <property type="term" value="C:membrane"/>
    <property type="evidence" value="ECO:0007669"/>
    <property type="project" value="UniProtKB-SubCell"/>
</dbReference>
<evidence type="ECO:0000256" key="1">
    <source>
        <dbReference type="ARBA" id="ARBA00004141"/>
    </source>
</evidence>
<dbReference type="PANTHER" id="PTHR33048">
    <property type="entry name" value="PTH11-LIKE INTEGRAL MEMBRANE PROTEIN (AFU_ORTHOLOGUE AFUA_5G11245)"/>
    <property type="match status" value="1"/>
</dbReference>
<feature type="transmembrane region" description="Helical" evidence="6">
    <location>
        <begin position="12"/>
        <end position="31"/>
    </location>
</feature>
<feature type="transmembrane region" description="Helical" evidence="6">
    <location>
        <begin position="43"/>
        <end position="63"/>
    </location>
</feature>
<accession>A0AAN6N3I4</accession>
<feature type="transmembrane region" description="Helical" evidence="6">
    <location>
        <begin position="178"/>
        <end position="198"/>
    </location>
</feature>
<keyword evidence="3 6" id="KW-1133">Transmembrane helix</keyword>
<dbReference type="EMBL" id="MU853874">
    <property type="protein sequence ID" value="KAK3936732.1"/>
    <property type="molecule type" value="Genomic_DNA"/>
</dbReference>
<comment type="similarity">
    <text evidence="5">Belongs to the SAT4 family.</text>
</comment>
<reference evidence="9" key="1">
    <citation type="journal article" date="2023" name="Mol. Phylogenet. Evol.">
        <title>Genome-scale phylogeny and comparative genomics of the fungal order Sordariales.</title>
        <authorList>
            <person name="Hensen N."/>
            <person name="Bonometti L."/>
            <person name="Westerberg I."/>
            <person name="Brannstrom I.O."/>
            <person name="Guillou S."/>
            <person name="Cros-Aarteil S."/>
            <person name="Calhoun S."/>
            <person name="Haridas S."/>
            <person name="Kuo A."/>
            <person name="Mondo S."/>
            <person name="Pangilinan J."/>
            <person name="Riley R."/>
            <person name="LaButti K."/>
            <person name="Andreopoulos B."/>
            <person name="Lipzen A."/>
            <person name="Chen C."/>
            <person name="Yan M."/>
            <person name="Daum C."/>
            <person name="Ng V."/>
            <person name="Clum A."/>
            <person name="Steindorff A."/>
            <person name="Ohm R.A."/>
            <person name="Martin F."/>
            <person name="Silar P."/>
            <person name="Natvig D.O."/>
            <person name="Lalanne C."/>
            <person name="Gautier V."/>
            <person name="Ament-Velasquez S.L."/>
            <person name="Kruys A."/>
            <person name="Hutchinson M.I."/>
            <person name="Powell A.J."/>
            <person name="Barry K."/>
            <person name="Miller A.N."/>
            <person name="Grigoriev I.V."/>
            <person name="Debuchy R."/>
            <person name="Gladieux P."/>
            <person name="Hiltunen Thoren M."/>
            <person name="Johannesson H."/>
        </authorList>
    </citation>
    <scope>NUCLEOTIDE SEQUENCE [LARGE SCALE GENOMIC DNA]</scope>
    <source>
        <strain evidence="9">CBS 340.73</strain>
    </source>
</reference>
<feature type="transmembrane region" description="Helical" evidence="6">
    <location>
        <begin position="83"/>
        <end position="101"/>
    </location>
</feature>
<dbReference type="InterPro" id="IPR052337">
    <property type="entry name" value="SAT4-like"/>
</dbReference>
<keyword evidence="4 6" id="KW-0472">Membrane</keyword>
<dbReference type="AlphaFoldDB" id="A0AAN6N3I4"/>
<keyword evidence="2 6" id="KW-0812">Transmembrane</keyword>
<organism evidence="8 9">
    <name type="scientific">Diplogelasinospora grovesii</name>
    <dbReference type="NCBI Taxonomy" id="303347"/>
    <lineage>
        <taxon>Eukaryota</taxon>
        <taxon>Fungi</taxon>
        <taxon>Dikarya</taxon>
        <taxon>Ascomycota</taxon>
        <taxon>Pezizomycotina</taxon>
        <taxon>Sordariomycetes</taxon>
        <taxon>Sordariomycetidae</taxon>
        <taxon>Sordariales</taxon>
        <taxon>Diplogelasinosporaceae</taxon>
        <taxon>Diplogelasinospora</taxon>
    </lineage>
</organism>
<dbReference type="InterPro" id="IPR049326">
    <property type="entry name" value="Rhodopsin_dom_fungi"/>
</dbReference>
<feature type="domain" description="Rhodopsin" evidence="7">
    <location>
        <begin position="27"/>
        <end position="269"/>
    </location>
</feature>
<evidence type="ECO:0000259" key="7">
    <source>
        <dbReference type="Pfam" id="PF20684"/>
    </source>
</evidence>
<feature type="transmembrane region" description="Helical" evidence="6">
    <location>
        <begin position="122"/>
        <end position="148"/>
    </location>
</feature>
<dbReference type="Pfam" id="PF20684">
    <property type="entry name" value="Fung_rhodopsin"/>
    <property type="match status" value="1"/>
</dbReference>
<gene>
    <name evidence="8" type="ORF">QBC46DRAFT_357243</name>
</gene>
<name>A0AAN6N3I4_9PEZI</name>
<evidence type="ECO:0000313" key="8">
    <source>
        <dbReference type="EMBL" id="KAK3936732.1"/>
    </source>
</evidence>
<dbReference type="Proteomes" id="UP001303473">
    <property type="component" value="Unassembled WGS sequence"/>
</dbReference>
<sequence length="308" mass="33910">MASDNEGPRLNRVIWILASLSGMLLGLRLFSKLWRRRLLWWDDYVLIAAWSALVVSTSLQSAATTYGLGKHYVDMDPESNLHVAILSYSAGFAAILSTIWSKTAFAMSLLRISSEGGGGDGWVVRTSLWGIIVMVNLTLGVNATLQWVQCWPVQKLWHHDMPGACLPFATIQNYNTFAAAYSGAMDIVLALLPWKIIWTVAVNKREKVGALLAMSMGVFAGTMAFLKIRTLYTIGNDNTTTVDLFIFGTAEPATAIMAASIPMLRALIQLEPRSRPPRLIELSDNCGALTVKDKNAFLSREVSHSEEV</sequence>
<keyword evidence="9" id="KW-1185">Reference proteome</keyword>
<feature type="transmembrane region" description="Helical" evidence="6">
    <location>
        <begin position="244"/>
        <end position="268"/>
    </location>
</feature>
<evidence type="ECO:0000313" key="9">
    <source>
        <dbReference type="Proteomes" id="UP001303473"/>
    </source>
</evidence>
<evidence type="ECO:0000256" key="2">
    <source>
        <dbReference type="ARBA" id="ARBA00022692"/>
    </source>
</evidence>
<proteinExistence type="inferred from homology"/>
<evidence type="ECO:0000256" key="5">
    <source>
        <dbReference type="ARBA" id="ARBA00038359"/>
    </source>
</evidence>
<feature type="transmembrane region" description="Helical" evidence="6">
    <location>
        <begin position="210"/>
        <end position="232"/>
    </location>
</feature>
<protein>
    <recommendedName>
        <fullName evidence="7">Rhodopsin domain-containing protein</fullName>
    </recommendedName>
</protein>